<gene>
    <name evidence="1" type="ORF">AKJ45_03860</name>
</gene>
<dbReference type="Proteomes" id="UP000070565">
    <property type="component" value="Unassembled WGS sequence"/>
</dbReference>
<dbReference type="EMBL" id="LHXZ01000080">
    <property type="protein sequence ID" value="KXB01914.1"/>
    <property type="molecule type" value="Genomic_DNA"/>
</dbReference>
<name>A0A133V636_9EURY</name>
<evidence type="ECO:0000313" key="2">
    <source>
        <dbReference type="Proteomes" id="UP000070565"/>
    </source>
</evidence>
<evidence type="ECO:0000313" key="1">
    <source>
        <dbReference type="EMBL" id="KXB01914.1"/>
    </source>
</evidence>
<dbReference type="AlphaFoldDB" id="A0A133V636"/>
<proteinExistence type="predicted"/>
<accession>A0A133V636</accession>
<reference evidence="1 2" key="1">
    <citation type="journal article" date="2016" name="Sci. Rep.">
        <title>Metabolic traits of an uncultured archaeal lineage -MSBL1- from brine pools of the Red Sea.</title>
        <authorList>
            <person name="Mwirichia R."/>
            <person name="Alam I."/>
            <person name="Rashid M."/>
            <person name="Vinu M."/>
            <person name="Ba-Alawi W."/>
            <person name="Anthony Kamau A."/>
            <person name="Kamanda Ngugi D."/>
            <person name="Goker M."/>
            <person name="Klenk H.P."/>
            <person name="Bajic V."/>
            <person name="Stingl U."/>
        </authorList>
    </citation>
    <scope>NUCLEOTIDE SEQUENCE [LARGE SCALE GENOMIC DNA]</scope>
    <source>
        <strain evidence="1">SCGC-AAA261F19</strain>
    </source>
</reference>
<comment type="caution">
    <text evidence="1">The sequence shown here is derived from an EMBL/GenBank/DDBJ whole genome shotgun (WGS) entry which is preliminary data.</text>
</comment>
<protein>
    <submittedName>
        <fullName evidence="1">Uncharacterized protein</fullName>
    </submittedName>
</protein>
<organism evidence="1 2">
    <name type="scientific">candidate division MSBL1 archaeon SCGC-AAA261F19</name>
    <dbReference type="NCBI Taxonomy" id="1698275"/>
    <lineage>
        <taxon>Archaea</taxon>
        <taxon>Methanobacteriati</taxon>
        <taxon>Methanobacteriota</taxon>
        <taxon>candidate division MSBL1</taxon>
    </lineage>
</organism>
<keyword evidence="2" id="KW-1185">Reference proteome</keyword>
<sequence length="76" mass="8904">MREKPSPPSTEGEGMINVGNYEHRDVTLKKDPTFRVNQDLYLRNKRRSASSKHNLIRVLGFVQQLDVLLLDLQQRR</sequence>